<keyword evidence="3" id="KW-0433">Leucine-rich repeat</keyword>
<dbReference type="Pfam" id="PF17776">
    <property type="entry name" value="NLRC4_HD2"/>
    <property type="match status" value="1"/>
</dbReference>
<dbReference type="Pfam" id="PF05729">
    <property type="entry name" value="NACHT"/>
    <property type="match status" value="1"/>
</dbReference>
<dbReference type="SMART" id="SM00368">
    <property type="entry name" value="LRR_RI"/>
    <property type="match status" value="10"/>
</dbReference>
<dbReference type="Pfam" id="PF13516">
    <property type="entry name" value="LRR_6"/>
    <property type="match status" value="5"/>
</dbReference>
<name>A0AAR2JBP4_PYGNA</name>
<dbReference type="Proteomes" id="UP001501920">
    <property type="component" value="Chromosome 17"/>
</dbReference>
<dbReference type="Ensembl" id="ENSPNAT00000087746.1">
    <property type="protein sequence ID" value="ENSPNAP00000047644.1"/>
    <property type="gene ID" value="ENSPNAG00000033728.1"/>
</dbReference>
<protein>
    <recommendedName>
        <fullName evidence="8">NACHT domain-containing protein</fullName>
    </recommendedName>
</protein>
<evidence type="ECO:0000259" key="8">
    <source>
        <dbReference type="PROSITE" id="PS50837"/>
    </source>
</evidence>
<reference evidence="9" key="3">
    <citation type="submission" date="2025-09" db="UniProtKB">
        <authorList>
            <consortium name="Ensembl"/>
        </authorList>
    </citation>
    <scope>IDENTIFICATION</scope>
</reference>
<keyword evidence="6" id="KW-0067">ATP-binding</keyword>
<evidence type="ECO:0000256" key="1">
    <source>
        <dbReference type="ARBA" id="ARBA00004496"/>
    </source>
</evidence>
<evidence type="ECO:0000256" key="2">
    <source>
        <dbReference type="ARBA" id="ARBA00022490"/>
    </source>
</evidence>
<evidence type="ECO:0000256" key="7">
    <source>
        <dbReference type="SAM" id="MobiDB-lite"/>
    </source>
</evidence>
<feature type="compositionally biased region" description="Low complexity" evidence="7">
    <location>
        <begin position="59"/>
        <end position="71"/>
    </location>
</feature>
<reference evidence="9" key="2">
    <citation type="submission" date="2025-08" db="UniProtKB">
        <authorList>
            <consortium name="Ensembl"/>
        </authorList>
    </citation>
    <scope>IDENTIFICATION</scope>
</reference>
<evidence type="ECO:0000256" key="6">
    <source>
        <dbReference type="ARBA" id="ARBA00022840"/>
    </source>
</evidence>
<dbReference type="Gene3D" id="3.40.50.300">
    <property type="entry name" value="P-loop containing nucleotide triphosphate hydrolases"/>
    <property type="match status" value="1"/>
</dbReference>
<evidence type="ECO:0000313" key="9">
    <source>
        <dbReference type="Ensembl" id="ENSPNAP00000047644.1"/>
    </source>
</evidence>
<dbReference type="GO" id="GO:0005737">
    <property type="term" value="C:cytoplasm"/>
    <property type="evidence" value="ECO:0007669"/>
    <property type="project" value="UniProtKB-SubCell"/>
</dbReference>
<feature type="compositionally biased region" description="Basic and acidic residues" evidence="7">
    <location>
        <begin position="109"/>
        <end position="126"/>
    </location>
</feature>
<dbReference type="FunFam" id="3.40.50.300:FF:000210">
    <property type="entry name" value="Si:dkey-16p6.1"/>
    <property type="match status" value="1"/>
</dbReference>
<dbReference type="GeneTree" id="ENSGT01150000286927"/>
<keyword evidence="5" id="KW-0547">Nucleotide-binding</keyword>
<keyword evidence="2" id="KW-0963">Cytoplasm</keyword>
<dbReference type="Pfam" id="PF14484">
    <property type="entry name" value="FISNA"/>
    <property type="match status" value="1"/>
</dbReference>
<dbReference type="InterPro" id="IPR051261">
    <property type="entry name" value="NLR"/>
</dbReference>
<dbReference type="InterPro" id="IPR041075">
    <property type="entry name" value="NOD1/2_WH"/>
</dbReference>
<comment type="subcellular location">
    <subcellularLocation>
        <location evidence="1">Cytoplasm</location>
    </subcellularLocation>
</comment>
<dbReference type="InterPro" id="IPR032675">
    <property type="entry name" value="LRR_dom_sf"/>
</dbReference>
<accession>A0AAR2JBP4</accession>
<reference evidence="9 10" key="1">
    <citation type="submission" date="2020-10" db="EMBL/GenBank/DDBJ databases">
        <title>Pygocentrus nattereri (red-bellied piranha) genome, fPygNat1, primary haplotype.</title>
        <authorList>
            <person name="Myers G."/>
            <person name="Meyer A."/>
            <person name="Karagic N."/>
            <person name="Pippel M."/>
            <person name="Winkler S."/>
            <person name="Tracey A."/>
            <person name="Wood J."/>
            <person name="Formenti G."/>
            <person name="Howe K."/>
            <person name="Fedrigo O."/>
            <person name="Jarvis E.D."/>
        </authorList>
    </citation>
    <scope>NUCLEOTIDE SEQUENCE [LARGE SCALE GENOMIC DNA]</scope>
</reference>
<feature type="compositionally biased region" description="Polar residues" evidence="7">
    <location>
        <begin position="96"/>
        <end position="108"/>
    </location>
</feature>
<dbReference type="InterPro" id="IPR027417">
    <property type="entry name" value="P-loop_NTPase"/>
</dbReference>
<feature type="region of interest" description="Disordered" evidence="7">
    <location>
        <begin position="1"/>
        <end position="158"/>
    </location>
</feature>
<evidence type="ECO:0000256" key="4">
    <source>
        <dbReference type="ARBA" id="ARBA00022737"/>
    </source>
</evidence>
<evidence type="ECO:0000256" key="5">
    <source>
        <dbReference type="ARBA" id="ARBA00022741"/>
    </source>
</evidence>
<dbReference type="InterPro" id="IPR041267">
    <property type="entry name" value="NLRP_HD2"/>
</dbReference>
<evidence type="ECO:0000256" key="3">
    <source>
        <dbReference type="ARBA" id="ARBA00022614"/>
    </source>
</evidence>
<dbReference type="Gene3D" id="3.80.10.10">
    <property type="entry name" value="Ribonuclease Inhibitor"/>
    <property type="match status" value="2"/>
</dbReference>
<keyword evidence="10" id="KW-1185">Reference proteome</keyword>
<dbReference type="PROSITE" id="PS50837">
    <property type="entry name" value="NACHT"/>
    <property type="match status" value="1"/>
</dbReference>
<sequence length="1262" mass="141772">MSKLKEQNYSTGSGVNGIHTGRSSSPVLSDASMKSDRSMQIPIDNNGIPSLPEKSFTLKKSSSYEPSSVSLKSDRSMKVPINYQEKPSLPEKSFLKRSSSQEPSSVSLKSDRSMKVPINYKEKPSLPEKSFLKRSSSQEPSSVSLKSDRSMKVPINYQEKPSLPEKSFLLKRSSLYEPSSVSLKSDRSMKVPINYKEKPSLPEKSFLLKRSSSYEPSSMSLKSDRSMKVPINYQEKPSLPEKSNTQWQLRMPGQGETMRKEFIHNSNENSREALHETNTLELPNEKLKSIFRERCQHLFEGTAQQGNPILLNKIYTELYIAEDNNALQGHHEMHHIEATLKTVRVDTPIRCNDIFKPLHGQDKPIRTVLTKGVAGIGKTVSVQKFILDWAESEANQDVHFIFPLPFRELNLMRDQKYSLIDLLQHFFMKGIDASSSQITNDSLLIIFDGLDECRLPLDFQNNESLCDATKASTVDTLLTNLIKGNLLPSAQIWITSRPAASGRIPSECVGRLTEVRGFSDPQKEEYFRKRITDQSLANRIITHVKSLRSLYIMCHIPVFCWIAATALERMVVDFGWEKIPKSFTQMYTYFLITQINTKKAKYSDNKVSDKEMIFKLGKLAFEQLEKRNLIFYEEDLKECGIDAREASVYSGVFTEIFKEEFGLFQRKVFSFVHLSIQEHLAALYVFLSFHNYNQNMLNPQQTSGHKPVTMLSLHKTAIDKASESESGHLDLFIRFLMGFSLESNKILLQDLLVQRHSSEEIRDTISYLKMKIRENVCAHLSVKLFHCLNELNDSSLVDEIQTFLRNKTINKENLSPELWSALFFIILTSNEKLDEFELRKYGTSDKALLCLSSVMKFSRKASLKNCKLTVKSCAALAVGLPIMPVTRELDLSHNNLQDAGVKLLCTGLSVDTLKKIPVNCSTAKKKSFLTSALSLNPSLKTDLTLEWDDATQVLYNVIELNLQKSGMKEFPGLRGTRCTIEILRLNNCGVTSVGCDFLASVLSSKCSNLKELDLSENNIGDLGLKVLSDVLQHPSCKLETLKVNNCNLTEHSCAALASALQENSGLKSLSMSNNELQNSGVKLLAAGLEDPRCKLQTLGLSNCSLELQGFESLTLAMRSNPSNLKVLDLSKNRPGDSGVKLLFAVLESPHCGLEKLKLNECGVTEESCADLASVLSSEFSCLRELDLSINDLKDSGAMMLSVGVGHPNCKLENLMMYNCRFSKEGYSTLAKALQSNPLLTKEQCVMDDKHGDSRNQPQSDTE</sequence>
<proteinExistence type="predicted"/>
<dbReference type="InterPro" id="IPR029495">
    <property type="entry name" value="NACHT-assoc"/>
</dbReference>
<keyword evidence="4" id="KW-0677">Repeat</keyword>
<evidence type="ECO:0000313" key="10">
    <source>
        <dbReference type="Proteomes" id="UP001501920"/>
    </source>
</evidence>
<dbReference type="AlphaFoldDB" id="A0AAR2JBP4"/>
<dbReference type="SMART" id="SM01288">
    <property type="entry name" value="FISNA"/>
    <property type="match status" value="1"/>
</dbReference>
<dbReference type="PANTHER" id="PTHR24106">
    <property type="entry name" value="NACHT, LRR AND CARD DOMAINS-CONTAINING"/>
    <property type="match status" value="1"/>
</dbReference>
<dbReference type="PROSITE" id="PS51450">
    <property type="entry name" value="LRR"/>
    <property type="match status" value="1"/>
</dbReference>
<feature type="compositionally biased region" description="Polar residues" evidence="7">
    <location>
        <begin position="133"/>
        <end position="145"/>
    </location>
</feature>
<organism evidence="9 10">
    <name type="scientific">Pygocentrus nattereri</name>
    <name type="common">Red-bellied piranha</name>
    <dbReference type="NCBI Taxonomy" id="42514"/>
    <lineage>
        <taxon>Eukaryota</taxon>
        <taxon>Metazoa</taxon>
        <taxon>Chordata</taxon>
        <taxon>Craniata</taxon>
        <taxon>Vertebrata</taxon>
        <taxon>Euteleostomi</taxon>
        <taxon>Actinopterygii</taxon>
        <taxon>Neopterygii</taxon>
        <taxon>Teleostei</taxon>
        <taxon>Ostariophysi</taxon>
        <taxon>Characiformes</taxon>
        <taxon>Characoidei</taxon>
        <taxon>Pygocentrus</taxon>
    </lineage>
</organism>
<dbReference type="SUPFAM" id="SSF52047">
    <property type="entry name" value="RNI-like"/>
    <property type="match status" value="1"/>
</dbReference>
<dbReference type="Pfam" id="PF17779">
    <property type="entry name" value="WHD_NOD2"/>
    <property type="match status" value="1"/>
</dbReference>
<dbReference type="GO" id="GO:0005524">
    <property type="term" value="F:ATP binding"/>
    <property type="evidence" value="ECO:0007669"/>
    <property type="project" value="UniProtKB-KW"/>
</dbReference>
<feature type="domain" description="NACHT" evidence="8">
    <location>
        <begin position="366"/>
        <end position="500"/>
    </location>
</feature>
<gene>
    <name evidence="9" type="primary">CUL4B</name>
</gene>
<dbReference type="InterPro" id="IPR007111">
    <property type="entry name" value="NACHT_NTPase"/>
</dbReference>
<dbReference type="InterPro" id="IPR001611">
    <property type="entry name" value="Leu-rich_rpt"/>
</dbReference>